<evidence type="ECO:0000313" key="3">
    <source>
        <dbReference type="EMBL" id="MDQ0233221.1"/>
    </source>
</evidence>
<evidence type="ECO:0000256" key="1">
    <source>
        <dbReference type="SAM" id="Phobius"/>
    </source>
</evidence>
<evidence type="ECO:0000313" key="4">
    <source>
        <dbReference type="Proteomes" id="UP001234495"/>
    </source>
</evidence>
<accession>A0ABT9ZLP9</accession>
<name>A0ABT9ZLP9_9BACI</name>
<dbReference type="Proteomes" id="UP001234495">
    <property type="component" value="Unassembled WGS sequence"/>
</dbReference>
<dbReference type="GO" id="GO:0006508">
    <property type="term" value="P:proteolysis"/>
    <property type="evidence" value="ECO:0007669"/>
    <property type="project" value="UniProtKB-KW"/>
</dbReference>
<dbReference type="EMBL" id="JAUSUD010000033">
    <property type="protein sequence ID" value="MDQ0233221.1"/>
    <property type="molecule type" value="Genomic_DNA"/>
</dbReference>
<feature type="transmembrane region" description="Helical" evidence="1">
    <location>
        <begin position="213"/>
        <end position="232"/>
    </location>
</feature>
<dbReference type="RefSeq" id="WP_307346228.1">
    <property type="nucleotide sequence ID" value="NZ_JAUSUD010000033.1"/>
</dbReference>
<feature type="domain" description="CAAX prenyl protease 2/Lysostaphin resistance protein A-like" evidence="2">
    <location>
        <begin position="136"/>
        <end position="249"/>
    </location>
</feature>
<feature type="transmembrane region" description="Helical" evidence="1">
    <location>
        <begin position="12"/>
        <end position="30"/>
    </location>
</feature>
<dbReference type="InterPro" id="IPR003675">
    <property type="entry name" value="Rce1/LyrA-like_dom"/>
</dbReference>
<sequence length="260" mass="29114">MKKDLTEKDGRLILLLTLLGAFAAVVMIPYQKGIGLLDILIETYHISFTIAAIINVIQVTLYTLIASAIGLHLARRVGFNVSYLRGLVYKNKTVPLSLKWIMIAILGSAVGTLIIAVLEVKVFQPHLVTQLVPNVSLWKIGLLMFYGGIVEEILLRLFLLSLIVWICSISYRKQSRPIPKYIYWIAILVSTLLFGLGHLPATATVFGEITSLLFIRAIVLNGLMGVFFGYLFWKKGLEYAIIAHMLGDVFLHVVWHSLFT</sequence>
<keyword evidence="1" id="KW-0472">Membrane</keyword>
<keyword evidence="1" id="KW-0812">Transmembrane</keyword>
<keyword evidence="3" id="KW-0378">Hydrolase</keyword>
<gene>
    <name evidence="3" type="ORF">J2S19_004563</name>
</gene>
<keyword evidence="4" id="KW-1185">Reference proteome</keyword>
<feature type="transmembrane region" description="Helical" evidence="1">
    <location>
        <begin position="143"/>
        <end position="169"/>
    </location>
</feature>
<dbReference type="Pfam" id="PF02517">
    <property type="entry name" value="Rce1-like"/>
    <property type="match status" value="1"/>
</dbReference>
<protein>
    <submittedName>
        <fullName evidence="3">Membrane protease YdiL (CAAX protease family)</fullName>
    </submittedName>
</protein>
<comment type="caution">
    <text evidence="3">The sequence shown here is derived from an EMBL/GenBank/DDBJ whole genome shotgun (WGS) entry which is preliminary data.</text>
</comment>
<dbReference type="GO" id="GO:0008233">
    <property type="term" value="F:peptidase activity"/>
    <property type="evidence" value="ECO:0007669"/>
    <property type="project" value="UniProtKB-KW"/>
</dbReference>
<keyword evidence="1" id="KW-1133">Transmembrane helix</keyword>
<feature type="transmembrane region" description="Helical" evidence="1">
    <location>
        <begin position="50"/>
        <end position="74"/>
    </location>
</feature>
<organism evidence="3 4">
    <name type="scientific">Metabacillus malikii</name>
    <dbReference type="NCBI Taxonomy" id="1504265"/>
    <lineage>
        <taxon>Bacteria</taxon>
        <taxon>Bacillati</taxon>
        <taxon>Bacillota</taxon>
        <taxon>Bacilli</taxon>
        <taxon>Bacillales</taxon>
        <taxon>Bacillaceae</taxon>
        <taxon>Metabacillus</taxon>
    </lineage>
</organism>
<keyword evidence="3" id="KW-0645">Protease</keyword>
<reference evidence="3 4" key="1">
    <citation type="submission" date="2023-07" db="EMBL/GenBank/DDBJ databases">
        <title>Genomic Encyclopedia of Type Strains, Phase IV (KMG-IV): sequencing the most valuable type-strain genomes for metagenomic binning, comparative biology and taxonomic classification.</title>
        <authorList>
            <person name="Goeker M."/>
        </authorList>
    </citation>
    <scope>NUCLEOTIDE SEQUENCE [LARGE SCALE GENOMIC DNA]</scope>
    <source>
        <strain evidence="3 4">DSM 29005</strain>
    </source>
</reference>
<feature type="transmembrane region" description="Helical" evidence="1">
    <location>
        <begin position="181"/>
        <end position="201"/>
    </location>
</feature>
<feature type="transmembrane region" description="Helical" evidence="1">
    <location>
        <begin position="239"/>
        <end position="258"/>
    </location>
</feature>
<proteinExistence type="predicted"/>
<evidence type="ECO:0000259" key="2">
    <source>
        <dbReference type="Pfam" id="PF02517"/>
    </source>
</evidence>
<feature type="transmembrane region" description="Helical" evidence="1">
    <location>
        <begin position="100"/>
        <end position="123"/>
    </location>
</feature>